<gene>
    <name evidence="1" type="ORF">HII31_10671</name>
</gene>
<evidence type="ECO:0000313" key="1">
    <source>
        <dbReference type="EMBL" id="KAF7187999.1"/>
    </source>
</evidence>
<comment type="caution">
    <text evidence="1">The sequence shown here is derived from an EMBL/GenBank/DDBJ whole genome shotgun (WGS) entry which is preliminary data.</text>
</comment>
<dbReference type="Proteomes" id="UP000660729">
    <property type="component" value="Unassembled WGS sequence"/>
</dbReference>
<dbReference type="OrthoDB" id="5295747at2759"/>
<name>A0A8H6RBP1_9PEZI</name>
<dbReference type="Pfam" id="PF17186">
    <property type="entry name" value="Lipocalin_9"/>
    <property type="match status" value="1"/>
</dbReference>
<accession>A0A8H6RBP1</accession>
<reference evidence="1" key="1">
    <citation type="submission" date="2020-04" db="EMBL/GenBank/DDBJ databases">
        <title>Draft genome resource of the tomato pathogen Pseudocercospora fuligena.</title>
        <authorList>
            <person name="Zaccaron A."/>
        </authorList>
    </citation>
    <scope>NUCLEOTIDE SEQUENCE</scope>
    <source>
        <strain evidence="1">PF001</strain>
    </source>
</reference>
<dbReference type="EMBL" id="JABCIY010000218">
    <property type="protein sequence ID" value="KAF7187999.1"/>
    <property type="molecule type" value="Genomic_DNA"/>
</dbReference>
<organism evidence="1 2">
    <name type="scientific">Pseudocercospora fuligena</name>
    <dbReference type="NCBI Taxonomy" id="685502"/>
    <lineage>
        <taxon>Eukaryota</taxon>
        <taxon>Fungi</taxon>
        <taxon>Dikarya</taxon>
        <taxon>Ascomycota</taxon>
        <taxon>Pezizomycotina</taxon>
        <taxon>Dothideomycetes</taxon>
        <taxon>Dothideomycetidae</taxon>
        <taxon>Mycosphaerellales</taxon>
        <taxon>Mycosphaerellaceae</taxon>
        <taxon>Pseudocercospora</taxon>
    </lineage>
</organism>
<dbReference type="InterPro" id="IPR023374">
    <property type="entry name" value="AttH-like_dom_sf"/>
</dbReference>
<protein>
    <submittedName>
        <fullName evidence="1">Kievitone hydratase</fullName>
    </submittedName>
</protein>
<dbReference type="AlphaFoldDB" id="A0A8H6RBP1"/>
<sequence>MQQRKFTHLANAPQGGGISLIVGTPTAPFTFRPDAAGNGILANYPLINYNVTALQTDYTVWPATSWWTNAFVTTTCGNQFLILCQIFYSTNTSGVATSSVLSLDKNGTTAHYSRGVVVDRPETVLSPDGRLSINYPNVPVTFEGLSSDSLEIMRNAAKALEYDFDFTWQTTSPIILNWGGTEFYFGDPDMRTVEWSFPSNKILNGTISFLGSDTMQIDPSNSLVWYDRQVNNGFPQYGWTWFALQFPGSDIKVTIWEIHASQDEKSYRRFATARTRNGTILMPVEDIIIRETWKSEKSGFVYGTAFTIKFGNGDVLEVKSIRDDQEIGPGKGNSIYEGFAHGEGEFLGQKELFGLVEQLILGSQPVEQS</sequence>
<dbReference type="SUPFAM" id="SSF159245">
    <property type="entry name" value="AttH-like"/>
    <property type="match status" value="1"/>
</dbReference>
<keyword evidence="2" id="KW-1185">Reference proteome</keyword>
<dbReference type="InterPro" id="IPR053112">
    <property type="entry name" value="Fungal_Dehydratase/Hydratase"/>
</dbReference>
<dbReference type="PANTHER" id="PTHR40617:SF1">
    <property type="entry name" value="ATTH DOMAIN-CONTAINING PROTEIN-RELATED"/>
    <property type="match status" value="1"/>
</dbReference>
<proteinExistence type="predicted"/>
<dbReference type="Gene3D" id="2.40.370.10">
    <property type="entry name" value="AttH-like domain"/>
    <property type="match status" value="1"/>
</dbReference>
<dbReference type="PANTHER" id="PTHR40617">
    <property type="entry name" value="TERPENE CYCLASE ASQC"/>
    <property type="match status" value="1"/>
</dbReference>
<evidence type="ECO:0000313" key="2">
    <source>
        <dbReference type="Proteomes" id="UP000660729"/>
    </source>
</evidence>